<gene>
    <name evidence="1" type="ORF">DP923_10525</name>
</gene>
<dbReference type="SUPFAM" id="SSF53756">
    <property type="entry name" value="UDP-Glycosyltransferase/glycogen phosphorylase"/>
    <property type="match status" value="1"/>
</dbReference>
<evidence type="ECO:0000313" key="2">
    <source>
        <dbReference type="Proteomes" id="UP000251692"/>
    </source>
</evidence>
<evidence type="ECO:0000313" key="1">
    <source>
        <dbReference type="EMBL" id="RAU82222.1"/>
    </source>
</evidence>
<dbReference type="Proteomes" id="UP000251692">
    <property type="component" value="Unassembled WGS sequence"/>
</dbReference>
<sequence length="387" mass="44046">MDDGLTTSTVLPVLDVLESSKEVNKIILITIEREHVKLRTTLTEQSKVQHVPLYSTTGYFSKIKDFTIKQNKLVKILNRYQVNLIIGHSSQAGAMVHKLGKESQVPYIVSLFEPHAAYMLESKVWKHYGLKYKFQKHWENLQKKNAFGLMPVAEGYKQELVSEGIAAERIFVVPCSVEPELFKYDLQRRIEIRRQLSWESATIGIYVGKFGGLYYDNEAFYIYIRCFELIPGFRLLILAPHPQQEIHQQLQKHTLDMAHVHIASVQHHQVAAYLSAADFAFATYKPGSSKKYLSPVKIGEYWANGLPVLLTEGVGDDSDIIQNEGGGATFNLEKEGSLENAIAKIKSILGDPVHRQEIPKLAAKYRSPDKIKEAYSYFFKKLNNKQA</sequence>
<dbReference type="EMBL" id="QMDV01000003">
    <property type="protein sequence ID" value="RAU82222.1"/>
    <property type="molecule type" value="Genomic_DNA"/>
</dbReference>
<accession>A0A364RD56</accession>
<organism evidence="1 2">
    <name type="scientific">Pontibacter arcticus</name>
    <dbReference type="NCBI Taxonomy" id="2080288"/>
    <lineage>
        <taxon>Bacteria</taxon>
        <taxon>Pseudomonadati</taxon>
        <taxon>Bacteroidota</taxon>
        <taxon>Cytophagia</taxon>
        <taxon>Cytophagales</taxon>
        <taxon>Hymenobacteraceae</taxon>
        <taxon>Pontibacter</taxon>
    </lineage>
</organism>
<reference evidence="1 2" key="1">
    <citation type="submission" date="2018-06" db="EMBL/GenBank/DDBJ databases">
        <authorList>
            <person name="Liu Z.-W."/>
        </authorList>
    </citation>
    <scope>NUCLEOTIDE SEQUENCE [LARGE SCALE GENOMIC DNA]</scope>
    <source>
        <strain evidence="1 2">2b14</strain>
    </source>
</reference>
<protein>
    <submittedName>
        <fullName evidence="1">Uncharacterized protein</fullName>
    </submittedName>
</protein>
<name>A0A364RD56_9BACT</name>
<proteinExistence type="predicted"/>
<dbReference type="AlphaFoldDB" id="A0A364RD56"/>
<comment type="caution">
    <text evidence="1">The sequence shown here is derived from an EMBL/GenBank/DDBJ whole genome shotgun (WGS) entry which is preliminary data.</text>
</comment>
<reference evidence="1 2" key="2">
    <citation type="submission" date="2018-07" db="EMBL/GenBank/DDBJ databases">
        <title>Pontibacter sp. 2b14 genomic sequence and assembly.</title>
        <authorList>
            <person name="Du Z.-J."/>
        </authorList>
    </citation>
    <scope>NUCLEOTIDE SEQUENCE [LARGE SCALE GENOMIC DNA]</scope>
    <source>
        <strain evidence="1 2">2b14</strain>
    </source>
</reference>
<dbReference type="Gene3D" id="3.40.50.2000">
    <property type="entry name" value="Glycogen Phosphorylase B"/>
    <property type="match status" value="2"/>
</dbReference>
<keyword evidence="2" id="KW-1185">Reference proteome</keyword>